<evidence type="ECO:0000256" key="2">
    <source>
        <dbReference type="ARBA" id="ARBA00022842"/>
    </source>
</evidence>
<dbReference type="Pfam" id="PF13378">
    <property type="entry name" value="MR_MLE_C"/>
    <property type="match status" value="1"/>
</dbReference>
<keyword evidence="2" id="KW-0460">Magnesium</keyword>
<name>A0A7X1B7A3_9BACT</name>
<proteinExistence type="predicted"/>
<dbReference type="RefSeq" id="WP_185659581.1">
    <property type="nucleotide sequence ID" value="NZ_CAWPOO010000006.1"/>
</dbReference>
<dbReference type="InterPro" id="IPR029017">
    <property type="entry name" value="Enolase-like_N"/>
</dbReference>
<dbReference type="GO" id="GO:0009234">
    <property type="term" value="P:menaquinone biosynthetic process"/>
    <property type="evidence" value="ECO:0007669"/>
    <property type="project" value="UniProtKB-UniRule"/>
</dbReference>
<dbReference type="PANTHER" id="PTHR48073">
    <property type="entry name" value="O-SUCCINYLBENZOATE SYNTHASE-RELATED"/>
    <property type="match status" value="1"/>
</dbReference>
<dbReference type="AlphaFoldDB" id="A0A7X1B7A3"/>
<dbReference type="EMBL" id="JACHVC010000006">
    <property type="protein sequence ID" value="MBC2605715.1"/>
    <property type="molecule type" value="Genomic_DNA"/>
</dbReference>
<dbReference type="InterPro" id="IPR029065">
    <property type="entry name" value="Enolase_C-like"/>
</dbReference>
<gene>
    <name evidence="6" type="primary">menC</name>
    <name evidence="6" type="ORF">H5P27_06630</name>
</gene>
<keyword evidence="3 6" id="KW-0456">Lyase</keyword>
<protein>
    <recommendedName>
        <fullName evidence="4">o-succinylbenzoate synthase</fullName>
        <ecNumber evidence="4">4.2.1.113</ecNumber>
    </recommendedName>
</protein>
<dbReference type="InterPro" id="IPR036849">
    <property type="entry name" value="Enolase-like_C_sf"/>
</dbReference>
<dbReference type="SMART" id="SM00922">
    <property type="entry name" value="MR_MLE"/>
    <property type="match status" value="1"/>
</dbReference>
<evidence type="ECO:0000256" key="4">
    <source>
        <dbReference type="NCBIfam" id="TIGR01927"/>
    </source>
</evidence>
<reference evidence="6 7" key="1">
    <citation type="submission" date="2020-07" db="EMBL/GenBank/DDBJ databases">
        <authorList>
            <person name="Feng X."/>
        </authorList>
    </citation>
    <scope>NUCLEOTIDE SEQUENCE [LARGE SCALE GENOMIC DNA]</scope>
    <source>
        <strain evidence="6 7">JCM23202</strain>
    </source>
</reference>
<dbReference type="SFLD" id="SFLDG00180">
    <property type="entry name" value="muconate_cycloisomerase"/>
    <property type="match status" value="1"/>
</dbReference>
<evidence type="ECO:0000256" key="3">
    <source>
        <dbReference type="ARBA" id="ARBA00023239"/>
    </source>
</evidence>
<dbReference type="SUPFAM" id="SSF54826">
    <property type="entry name" value="Enolase N-terminal domain-like"/>
    <property type="match status" value="1"/>
</dbReference>
<dbReference type="NCBIfam" id="TIGR01927">
    <property type="entry name" value="menC_gam_Gplu"/>
    <property type="match status" value="1"/>
</dbReference>
<keyword evidence="1" id="KW-0479">Metal-binding</keyword>
<dbReference type="InterPro" id="IPR013342">
    <property type="entry name" value="Mandelate_racemase_C"/>
</dbReference>
<evidence type="ECO:0000259" key="5">
    <source>
        <dbReference type="SMART" id="SM00922"/>
    </source>
</evidence>
<dbReference type="Pfam" id="PF21508">
    <property type="entry name" value="MenC_N"/>
    <property type="match status" value="1"/>
</dbReference>
<dbReference type="SUPFAM" id="SSF51604">
    <property type="entry name" value="Enolase C-terminal domain-like"/>
    <property type="match status" value="1"/>
</dbReference>
<sequence>MVRFQYKAYRRSFAGDFSNARESFAKREGAIVRLEDKDGRVGFGEAAPIPSFGSESFASLIAAAVAIEERVDFESLLPRLKGYPCLSWALGTAHAMIEREGTWPSFDKPRAICGLVSDICDSEAISERVKLHYQCLKFKIGKLSMLEEQRALDRVMDICEGKLKIRLDANGSLDFRSAAGWLEHAAGLPVEFIEQPLPMGQEKEMMRLAADFPAPIALDESVCSVDDFKRCRDAQWPGIFVLKPSLSGAFRELRDELEGSGDEIVFSSALETKVGAANAIGLALSSSTSQRALGFGVESLFADRNIGLELGPFLQPGGLPNTEELEQLWNQI</sequence>
<dbReference type="SFLD" id="SFLDS00001">
    <property type="entry name" value="Enolase"/>
    <property type="match status" value="1"/>
</dbReference>
<dbReference type="Gene3D" id="3.30.390.10">
    <property type="entry name" value="Enolase-like, N-terminal domain"/>
    <property type="match status" value="1"/>
</dbReference>
<comment type="caution">
    <text evidence="6">The sequence shown here is derived from an EMBL/GenBank/DDBJ whole genome shotgun (WGS) entry which is preliminary data.</text>
</comment>
<dbReference type="PANTHER" id="PTHR48073:SF2">
    <property type="entry name" value="O-SUCCINYLBENZOATE SYNTHASE"/>
    <property type="match status" value="1"/>
</dbReference>
<accession>A0A7X1B7A3</accession>
<evidence type="ECO:0000313" key="6">
    <source>
        <dbReference type="EMBL" id="MBC2605715.1"/>
    </source>
</evidence>
<feature type="domain" description="Mandelate racemase/muconate lactonizing enzyme C-terminal" evidence="5">
    <location>
        <begin position="121"/>
        <end position="215"/>
    </location>
</feature>
<keyword evidence="7" id="KW-1185">Reference proteome</keyword>
<organism evidence="6 7">
    <name type="scientific">Pelagicoccus albus</name>
    <dbReference type="NCBI Taxonomy" id="415222"/>
    <lineage>
        <taxon>Bacteria</taxon>
        <taxon>Pseudomonadati</taxon>
        <taxon>Verrucomicrobiota</taxon>
        <taxon>Opitutia</taxon>
        <taxon>Puniceicoccales</taxon>
        <taxon>Pelagicoccaceae</taxon>
        <taxon>Pelagicoccus</taxon>
    </lineage>
</organism>
<dbReference type="SFLD" id="SFLDF00009">
    <property type="entry name" value="o-succinylbenzoate_synthase"/>
    <property type="match status" value="1"/>
</dbReference>
<dbReference type="EC" id="4.2.1.113" evidence="4"/>
<dbReference type="GO" id="GO:0043748">
    <property type="term" value="F:O-succinylbenzoate synthase activity"/>
    <property type="evidence" value="ECO:0007669"/>
    <property type="project" value="UniProtKB-EC"/>
</dbReference>
<evidence type="ECO:0000313" key="7">
    <source>
        <dbReference type="Proteomes" id="UP000526501"/>
    </source>
</evidence>
<dbReference type="GO" id="GO:0046872">
    <property type="term" value="F:metal ion binding"/>
    <property type="evidence" value="ECO:0007669"/>
    <property type="project" value="UniProtKB-KW"/>
</dbReference>
<dbReference type="Proteomes" id="UP000526501">
    <property type="component" value="Unassembled WGS sequence"/>
</dbReference>
<evidence type="ECO:0000256" key="1">
    <source>
        <dbReference type="ARBA" id="ARBA00022723"/>
    </source>
</evidence>
<dbReference type="InterPro" id="IPR041338">
    <property type="entry name" value="OSBS_N"/>
</dbReference>
<dbReference type="Gene3D" id="3.20.20.120">
    <property type="entry name" value="Enolase-like C-terminal domain"/>
    <property type="match status" value="1"/>
</dbReference>